<evidence type="ECO:0000256" key="2">
    <source>
        <dbReference type="ARBA" id="ARBA00008841"/>
    </source>
</evidence>
<dbReference type="PANTHER" id="PTHR33293:SF1">
    <property type="entry name" value="INSERTION ELEMENT IS1 1 PROTEIN INSB-RELATED"/>
    <property type="match status" value="1"/>
</dbReference>
<evidence type="ECO:0000256" key="4">
    <source>
        <dbReference type="ARBA" id="ARBA00023172"/>
    </source>
</evidence>
<protein>
    <submittedName>
        <fullName evidence="5">IS1 transposase</fullName>
    </submittedName>
</protein>
<dbReference type="InterPro" id="IPR051354">
    <property type="entry name" value="Transposase_27_IS1"/>
</dbReference>
<sequence length="127" mass="15275">MHSYTKHKKNYCWTWIAIDRQTKHVLGFVCGKRDSKTFARLYNTLNSNNIKLFCSDYWKSYDEIIPKHKHLKSKAQTFTIESYNSLIRHFTARFRRKTKCYSKCKKMIENTLNLLFAKWNGGLSYVF</sequence>
<dbReference type="GO" id="GO:0004803">
    <property type="term" value="F:transposase activity"/>
    <property type="evidence" value="ECO:0007669"/>
    <property type="project" value="InterPro"/>
</dbReference>
<reference evidence="5 6" key="1">
    <citation type="submission" date="2017-02" db="EMBL/GenBank/DDBJ databases">
        <title>Draft genome sequence of Moraxella canis CCUG 8415A type strain.</title>
        <authorList>
            <person name="Engstrom-Jakobsson H."/>
            <person name="Salva-Serra F."/>
            <person name="Thorell K."/>
            <person name="Gonzales-Siles L."/>
            <person name="Karlsson R."/>
            <person name="Boulund F."/>
            <person name="Engstrand L."/>
            <person name="Moore E."/>
        </authorList>
    </citation>
    <scope>NUCLEOTIDE SEQUENCE [LARGE SCALE GENOMIC DNA]</scope>
    <source>
        <strain evidence="5 6">CCUG 8415A</strain>
    </source>
</reference>
<proteinExistence type="inferred from homology"/>
<keyword evidence="3" id="KW-0815">Transposition</keyword>
<dbReference type="AlphaFoldDB" id="A0A1S9ZJ19"/>
<keyword evidence="4" id="KW-0233">DNA recombination</keyword>
<dbReference type="PANTHER" id="PTHR33293">
    <property type="entry name" value="INSERTION ELEMENT IS1 1 PROTEIN INSB-RELATED"/>
    <property type="match status" value="1"/>
</dbReference>
<evidence type="ECO:0000313" key="5">
    <source>
        <dbReference type="EMBL" id="OOR83515.1"/>
    </source>
</evidence>
<dbReference type="InterPro" id="IPR005063">
    <property type="entry name" value="Transposase_27"/>
</dbReference>
<evidence type="ECO:0000256" key="1">
    <source>
        <dbReference type="ARBA" id="ARBA00004091"/>
    </source>
</evidence>
<dbReference type="GO" id="GO:0006313">
    <property type="term" value="P:DNA transposition"/>
    <property type="evidence" value="ECO:0007669"/>
    <property type="project" value="InterPro"/>
</dbReference>
<name>A0A1S9ZJ19_9GAMM</name>
<comment type="similarity">
    <text evidence="2">Belongs to the transposase 27 family.</text>
</comment>
<dbReference type="EMBL" id="MUXT01000008">
    <property type="protein sequence ID" value="OOR83515.1"/>
    <property type="molecule type" value="Genomic_DNA"/>
</dbReference>
<dbReference type="GO" id="GO:0003677">
    <property type="term" value="F:DNA binding"/>
    <property type="evidence" value="ECO:0007669"/>
    <property type="project" value="InterPro"/>
</dbReference>
<evidence type="ECO:0000313" key="6">
    <source>
        <dbReference type="Proteomes" id="UP000190322"/>
    </source>
</evidence>
<dbReference type="Proteomes" id="UP000190322">
    <property type="component" value="Unassembled WGS sequence"/>
</dbReference>
<comment type="function">
    <text evidence="1">Absolutely required for transposition of IS1.</text>
</comment>
<gene>
    <name evidence="5" type="ORF">B0180_06955</name>
</gene>
<accession>A0A1S9ZJ19</accession>
<dbReference type="Pfam" id="PF03400">
    <property type="entry name" value="DDE_Tnp_IS1"/>
    <property type="match status" value="1"/>
</dbReference>
<comment type="caution">
    <text evidence="5">The sequence shown here is derived from an EMBL/GenBank/DDBJ whole genome shotgun (WGS) entry which is preliminary data.</text>
</comment>
<dbReference type="NCBIfam" id="NF033558">
    <property type="entry name" value="transpos_IS1"/>
    <property type="match status" value="1"/>
</dbReference>
<organism evidence="5 6">
    <name type="scientific">Moraxella canis</name>
    <dbReference type="NCBI Taxonomy" id="90239"/>
    <lineage>
        <taxon>Bacteria</taxon>
        <taxon>Pseudomonadati</taxon>
        <taxon>Pseudomonadota</taxon>
        <taxon>Gammaproteobacteria</taxon>
        <taxon>Moraxellales</taxon>
        <taxon>Moraxellaceae</taxon>
        <taxon>Moraxella</taxon>
    </lineage>
</organism>
<evidence type="ECO:0000256" key="3">
    <source>
        <dbReference type="ARBA" id="ARBA00022578"/>
    </source>
</evidence>